<dbReference type="RefSeq" id="XP_018810557.1">
    <property type="nucleotide sequence ID" value="XM_018955012.2"/>
</dbReference>
<dbReference type="Gramene" id="Jr02_24870_p1">
    <property type="protein sequence ID" value="cds.Jr02_24870_p1"/>
    <property type="gene ID" value="Jr02_24870"/>
</dbReference>
<dbReference type="OrthoDB" id="955245at2759"/>
<evidence type="ECO:0000313" key="2">
    <source>
        <dbReference type="Proteomes" id="UP000235220"/>
    </source>
</evidence>
<dbReference type="GeneID" id="108983399"/>
<dbReference type="Proteomes" id="UP000235220">
    <property type="component" value="Chromosome 2"/>
</dbReference>
<dbReference type="AlphaFoldDB" id="A0A2I4DTT9"/>
<feature type="compositionally biased region" description="Basic and acidic residues" evidence="1">
    <location>
        <begin position="98"/>
        <end position="123"/>
    </location>
</feature>
<proteinExistence type="predicted"/>
<accession>A0A2I4DTT9</accession>
<feature type="region of interest" description="Disordered" evidence="1">
    <location>
        <begin position="69"/>
        <end position="136"/>
    </location>
</feature>
<gene>
    <name evidence="3" type="primary">LOC108983399</name>
</gene>
<dbReference type="STRING" id="51240.A0A2I4DTT9"/>
<reference evidence="3" key="1">
    <citation type="submission" date="2025-08" db="UniProtKB">
        <authorList>
            <consortium name="RefSeq"/>
        </authorList>
    </citation>
    <scope>IDENTIFICATION</scope>
    <source>
        <tissue evidence="3">Leaves</tissue>
    </source>
</reference>
<sequence>MGGHLFPLINTSLRSSVFLAKPLTAYVYMKSVKSYSQASCKESHIRESADQERAPSTAQEFKKIAEEKLREADREQGMASQTADKAFDAMEEATLGDSKLESVKRRSEEHEDGAHDYRRRGDEEPPEGVKAFSNKA</sequence>
<keyword evidence="2" id="KW-1185">Reference proteome</keyword>
<protein>
    <submittedName>
        <fullName evidence="3">Uncharacterized protein LOC108983399</fullName>
    </submittedName>
</protein>
<dbReference type="KEGG" id="jre:108983399"/>
<organism evidence="2 3">
    <name type="scientific">Juglans regia</name>
    <name type="common">English walnut</name>
    <dbReference type="NCBI Taxonomy" id="51240"/>
    <lineage>
        <taxon>Eukaryota</taxon>
        <taxon>Viridiplantae</taxon>
        <taxon>Streptophyta</taxon>
        <taxon>Embryophyta</taxon>
        <taxon>Tracheophyta</taxon>
        <taxon>Spermatophyta</taxon>
        <taxon>Magnoliopsida</taxon>
        <taxon>eudicotyledons</taxon>
        <taxon>Gunneridae</taxon>
        <taxon>Pentapetalae</taxon>
        <taxon>rosids</taxon>
        <taxon>fabids</taxon>
        <taxon>Fagales</taxon>
        <taxon>Juglandaceae</taxon>
        <taxon>Juglans</taxon>
    </lineage>
</organism>
<name>A0A2I4DTT9_JUGRE</name>
<evidence type="ECO:0000313" key="3">
    <source>
        <dbReference type="RefSeq" id="XP_018810557.1"/>
    </source>
</evidence>
<evidence type="ECO:0000256" key="1">
    <source>
        <dbReference type="SAM" id="MobiDB-lite"/>
    </source>
</evidence>